<evidence type="ECO:0000313" key="7">
    <source>
        <dbReference type="Proteomes" id="UP000887575"/>
    </source>
</evidence>
<reference evidence="8" key="1">
    <citation type="submission" date="2024-02" db="UniProtKB">
        <authorList>
            <consortium name="WormBaseParasite"/>
        </authorList>
    </citation>
    <scope>IDENTIFICATION</scope>
</reference>
<dbReference type="Proteomes" id="UP000887575">
    <property type="component" value="Unassembled WGS sequence"/>
</dbReference>
<dbReference type="InterPro" id="IPR002549">
    <property type="entry name" value="AI-2E-like"/>
</dbReference>
<evidence type="ECO:0000256" key="6">
    <source>
        <dbReference type="SAM" id="Phobius"/>
    </source>
</evidence>
<organism evidence="7 8">
    <name type="scientific">Mesorhabditis belari</name>
    <dbReference type="NCBI Taxonomy" id="2138241"/>
    <lineage>
        <taxon>Eukaryota</taxon>
        <taxon>Metazoa</taxon>
        <taxon>Ecdysozoa</taxon>
        <taxon>Nematoda</taxon>
        <taxon>Chromadorea</taxon>
        <taxon>Rhabditida</taxon>
        <taxon>Rhabditina</taxon>
        <taxon>Rhabditomorpha</taxon>
        <taxon>Rhabditoidea</taxon>
        <taxon>Rhabditidae</taxon>
        <taxon>Mesorhabditinae</taxon>
        <taxon>Mesorhabditis</taxon>
    </lineage>
</organism>
<name>A0AAF3EB10_9BILA</name>
<dbReference type="PANTHER" id="PTHR21716">
    <property type="entry name" value="TRANSMEMBRANE PROTEIN"/>
    <property type="match status" value="1"/>
</dbReference>
<feature type="transmembrane region" description="Helical" evidence="6">
    <location>
        <begin position="291"/>
        <end position="310"/>
    </location>
</feature>
<feature type="transmembrane region" description="Helical" evidence="6">
    <location>
        <begin position="163"/>
        <end position="181"/>
    </location>
</feature>
<feature type="transmembrane region" description="Helical" evidence="6">
    <location>
        <begin position="109"/>
        <end position="129"/>
    </location>
</feature>
<dbReference type="AlphaFoldDB" id="A0AAF3EB10"/>
<evidence type="ECO:0000256" key="3">
    <source>
        <dbReference type="ARBA" id="ARBA00022692"/>
    </source>
</evidence>
<evidence type="ECO:0000256" key="5">
    <source>
        <dbReference type="ARBA" id="ARBA00023136"/>
    </source>
</evidence>
<keyword evidence="5 6" id="KW-0472">Membrane</keyword>
<dbReference type="WBParaSite" id="MBELARI_LOCUS11110">
    <property type="protein sequence ID" value="MBELARI_LOCUS11110"/>
    <property type="gene ID" value="MBELARI_LOCUS11110"/>
</dbReference>
<evidence type="ECO:0000256" key="4">
    <source>
        <dbReference type="ARBA" id="ARBA00022989"/>
    </source>
</evidence>
<evidence type="ECO:0000256" key="1">
    <source>
        <dbReference type="ARBA" id="ARBA00004141"/>
    </source>
</evidence>
<feature type="transmembrane region" description="Helical" evidence="6">
    <location>
        <begin position="316"/>
        <end position="333"/>
    </location>
</feature>
<proteinExistence type="inferred from homology"/>
<feature type="transmembrane region" description="Helical" evidence="6">
    <location>
        <begin position="193"/>
        <end position="211"/>
    </location>
</feature>
<evidence type="ECO:0000313" key="8">
    <source>
        <dbReference type="WBParaSite" id="MBELARI_LOCUS11110"/>
    </source>
</evidence>
<comment type="similarity">
    <text evidence="2">Belongs to the autoinducer-2 exporter (AI-2E) (TC 2.A.86) family.</text>
</comment>
<keyword evidence="3 6" id="KW-0812">Transmembrane</keyword>
<keyword evidence="4 6" id="KW-1133">Transmembrane helix</keyword>
<keyword evidence="7" id="KW-1185">Reference proteome</keyword>
<dbReference type="PANTHER" id="PTHR21716:SF4">
    <property type="entry name" value="TRANSMEMBRANE PROTEIN 245"/>
    <property type="match status" value="1"/>
</dbReference>
<dbReference type="GO" id="GO:0016020">
    <property type="term" value="C:membrane"/>
    <property type="evidence" value="ECO:0007669"/>
    <property type="project" value="UniProtKB-SubCell"/>
</dbReference>
<evidence type="ECO:0000256" key="2">
    <source>
        <dbReference type="ARBA" id="ARBA00009773"/>
    </source>
</evidence>
<comment type="subcellular location">
    <subcellularLocation>
        <location evidence="1">Membrane</location>
        <topology evidence="1">Multi-pass membrane protein</topology>
    </subcellularLocation>
</comment>
<accession>A0AAF3EB10</accession>
<feature type="transmembrane region" description="Helical" evidence="6">
    <location>
        <begin position="25"/>
        <end position="45"/>
    </location>
</feature>
<sequence>MAERGGALVNRLTSNPEQRMALQNALYNTAMFVMLGLVCAALAALYNMMYMFLTPMLWAVLVGTVMFPLKRRVTDITQGWLENLQDNDTPLSIAILVAPYKLLYNASEIVFNTSMSATGGMIASVYILLKILSYERTFVYVISWIGRVYQIFDSFIHFFGKPWIFPLVVLYFAIYATWIYFQDRKQINKKLARSLSLPIWIYGLSWISGWFGPFRVLFFGGSAAVLGALSAGLLRVDVEEHDSSTTTPTVAENLLNEAEEKIKDVIEPERPKRLPGTTEVNHQSLQSLDSALTGDAFIRIIAVLCALLWIVRHDTALVIIVVPFLFAILRRLGEVLGVFNFLSTTSSSFFETTYPTIKKVVDVTVAGPLRQFVKVLSQNKTRIC</sequence>
<feature type="transmembrane region" description="Helical" evidence="6">
    <location>
        <begin position="52"/>
        <end position="69"/>
    </location>
</feature>
<protein>
    <submittedName>
        <fullName evidence="8">Uncharacterized protein</fullName>
    </submittedName>
</protein>